<feature type="chain" id="PRO_5015560654" description="DUF6089 domain-containing protein" evidence="1">
    <location>
        <begin position="24"/>
        <end position="272"/>
    </location>
</feature>
<feature type="signal peptide" evidence="1">
    <location>
        <begin position="1"/>
        <end position="23"/>
    </location>
</feature>
<feature type="domain" description="DUF6089" evidence="2">
    <location>
        <begin position="29"/>
        <end position="206"/>
    </location>
</feature>
<evidence type="ECO:0000259" key="2">
    <source>
        <dbReference type="Pfam" id="PF19573"/>
    </source>
</evidence>
<keyword evidence="4" id="KW-1185">Reference proteome</keyword>
<dbReference type="SUPFAM" id="SSF56925">
    <property type="entry name" value="OMPA-like"/>
    <property type="match status" value="1"/>
</dbReference>
<sequence>MTGTRSVFVLLVLCLFPGGVVCAQQPFPDTVWELGLSGGAAGYMGDLNPSNPFRISGPSAAVYGKIHFDAHFGLRGQYSYGSISARDSRSSNAQIRKRNLSFKSPLHEAALLLDFNFMDYFSGGGRQFMTPYLFAGVAATAFEPSAKYQGSTYRLAEYRTEGQDVPYNRIVVSIPYGAGFRYNFRGNWSVFSEIGYRTSTSDYLDDVSGTYTRFPDQVAPLRRALADRSAELAGGTWNAAGSQRGDFRKRDTYMFVGIGISFTFVPQNCYRF</sequence>
<proteinExistence type="predicted"/>
<dbReference type="AlphaFoldDB" id="A0A2T3HIJ5"/>
<evidence type="ECO:0000313" key="3">
    <source>
        <dbReference type="EMBL" id="PST82259.1"/>
    </source>
</evidence>
<dbReference type="Pfam" id="PF19573">
    <property type="entry name" value="DUF6089"/>
    <property type="match status" value="1"/>
</dbReference>
<dbReference type="InterPro" id="IPR011250">
    <property type="entry name" value="OMP/PagP_B-barrel"/>
</dbReference>
<evidence type="ECO:0000313" key="4">
    <source>
        <dbReference type="Proteomes" id="UP000240912"/>
    </source>
</evidence>
<dbReference type="EMBL" id="PYLS01000006">
    <property type="protein sequence ID" value="PST82259.1"/>
    <property type="molecule type" value="Genomic_DNA"/>
</dbReference>
<evidence type="ECO:0000256" key="1">
    <source>
        <dbReference type="SAM" id="SignalP"/>
    </source>
</evidence>
<protein>
    <recommendedName>
        <fullName evidence="2">DUF6089 domain-containing protein</fullName>
    </recommendedName>
</protein>
<reference evidence="3 4" key="1">
    <citation type="submission" date="2018-03" db="EMBL/GenBank/DDBJ databases">
        <authorList>
            <person name="Keele B.F."/>
        </authorList>
    </citation>
    <scope>NUCLEOTIDE SEQUENCE [LARGE SCALE GENOMIC DNA]</scope>
    <source>
        <strain evidence="3 4">YL28-9</strain>
    </source>
</reference>
<name>A0A2T3HIJ5_9SPHI</name>
<dbReference type="RefSeq" id="WP_107216414.1">
    <property type="nucleotide sequence ID" value="NZ_KZ686270.1"/>
</dbReference>
<dbReference type="Proteomes" id="UP000240912">
    <property type="component" value="Unassembled WGS sequence"/>
</dbReference>
<dbReference type="InterPro" id="IPR045743">
    <property type="entry name" value="DUF6089"/>
</dbReference>
<dbReference type="OrthoDB" id="654178at2"/>
<organism evidence="3 4">
    <name type="scientific">Pedobacter yulinensis</name>
    <dbReference type="NCBI Taxonomy" id="2126353"/>
    <lineage>
        <taxon>Bacteria</taxon>
        <taxon>Pseudomonadati</taxon>
        <taxon>Bacteroidota</taxon>
        <taxon>Sphingobacteriia</taxon>
        <taxon>Sphingobacteriales</taxon>
        <taxon>Sphingobacteriaceae</taxon>
        <taxon>Pedobacter</taxon>
    </lineage>
</organism>
<keyword evidence="1" id="KW-0732">Signal</keyword>
<gene>
    <name evidence="3" type="ORF">C7T94_15820</name>
</gene>
<accession>A0A2T3HIJ5</accession>
<comment type="caution">
    <text evidence="3">The sequence shown here is derived from an EMBL/GenBank/DDBJ whole genome shotgun (WGS) entry which is preliminary data.</text>
</comment>